<feature type="active site" description="Charge relay system" evidence="5 6">
    <location>
        <position position="414"/>
    </location>
</feature>
<evidence type="ECO:0000256" key="3">
    <source>
        <dbReference type="ARBA" id="ARBA00022801"/>
    </source>
</evidence>
<dbReference type="Pfam" id="PF09136">
    <property type="entry name" value="Glucodextran_B"/>
    <property type="match status" value="2"/>
</dbReference>
<evidence type="ECO:0000256" key="5">
    <source>
        <dbReference type="PIRSR" id="PIRSR015477-1"/>
    </source>
</evidence>
<accession>A0A845EXL5</accession>
<evidence type="ECO:0000256" key="2">
    <source>
        <dbReference type="ARBA" id="ARBA00022670"/>
    </source>
</evidence>
<dbReference type="PRINTS" id="PR00723">
    <property type="entry name" value="SUBTILISIN"/>
</dbReference>
<dbReference type="PANTHER" id="PTHR43399">
    <property type="entry name" value="SUBTILISIN-RELATED"/>
    <property type="match status" value="1"/>
</dbReference>
<dbReference type="PROSITE" id="PS51892">
    <property type="entry name" value="SUBTILASE"/>
    <property type="match status" value="1"/>
</dbReference>
<evidence type="ECO:0000256" key="6">
    <source>
        <dbReference type="PROSITE-ProRule" id="PRU01240"/>
    </source>
</evidence>
<dbReference type="GO" id="GO:0004252">
    <property type="term" value="F:serine-type endopeptidase activity"/>
    <property type="evidence" value="ECO:0007669"/>
    <property type="project" value="UniProtKB-UniRule"/>
</dbReference>
<dbReference type="SUPFAM" id="SSF52743">
    <property type="entry name" value="Subtilisin-like"/>
    <property type="match status" value="1"/>
</dbReference>
<dbReference type="Pfam" id="PF20773">
    <property type="entry name" value="InhA-like_MAM"/>
    <property type="match status" value="1"/>
</dbReference>
<dbReference type="InterPro" id="IPR015500">
    <property type="entry name" value="Peptidase_S8_subtilisin-rel"/>
</dbReference>
<evidence type="ECO:0000259" key="8">
    <source>
        <dbReference type="Pfam" id="PF00082"/>
    </source>
</evidence>
<protein>
    <submittedName>
        <fullName evidence="10">S8 family serine peptidase</fullName>
    </submittedName>
</protein>
<feature type="active site" description="Charge relay system" evidence="5 6">
    <location>
        <position position="192"/>
    </location>
</feature>
<comment type="similarity">
    <text evidence="1 6">Belongs to the peptidase S8 family.</text>
</comment>
<feature type="compositionally biased region" description="Basic and acidic residues" evidence="7">
    <location>
        <begin position="767"/>
        <end position="786"/>
    </location>
</feature>
<evidence type="ECO:0000313" key="11">
    <source>
        <dbReference type="Proteomes" id="UP000447833"/>
    </source>
</evidence>
<dbReference type="InterPro" id="IPR033857">
    <property type="entry name" value="Bacillopeptidase_F"/>
</dbReference>
<keyword evidence="2 6" id="KW-0645">Protease</keyword>
<dbReference type="PIRSF" id="PIRSF015477">
    <property type="entry name" value="Bpr"/>
    <property type="match status" value="1"/>
</dbReference>
<dbReference type="CDD" id="cd07481">
    <property type="entry name" value="Peptidases_S8_BacillopeptidaseF-like"/>
    <property type="match status" value="1"/>
</dbReference>
<gene>
    <name evidence="10" type="ORF">GLW07_07900</name>
</gene>
<evidence type="ECO:0000259" key="9">
    <source>
        <dbReference type="Pfam" id="PF05922"/>
    </source>
</evidence>
<dbReference type="PROSITE" id="PS00138">
    <property type="entry name" value="SUBTILASE_SER"/>
    <property type="match status" value="1"/>
</dbReference>
<evidence type="ECO:0000256" key="7">
    <source>
        <dbReference type="SAM" id="MobiDB-lite"/>
    </source>
</evidence>
<dbReference type="InterPro" id="IPR023828">
    <property type="entry name" value="Peptidase_S8_Ser-AS"/>
</dbReference>
<evidence type="ECO:0000313" key="10">
    <source>
        <dbReference type="EMBL" id="MYL63277.1"/>
    </source>
</evidence>
<feature type="domain" description="Peptidase S8/S53" evidence="8">
    <location>
        <begin position="183"/>
        <end position="466"/>
    </location>
</feature>
<dbReference type="SUPFAM" id="SSF49899">
    <property type="entry name" value="Concanavalin A-like lectins/glucanases"/>
    <property type="match status" value="1"/>
</dbReference>
<dbReference type="InterPro" id="IPR012103">
    <property type="entry name" value="Pept_S8A_Bpr"/>
</dbReference>
<reference evidence="10 11" key="1">
    <citation type="submission" date="2019-11" db="EMBL/GenBank/DDBJ databases">
        <title>Genome sequences of 17 halophilic strains isolated from different environments.</title>
        <authorList>
            <person name="Furrow R.E."/>
        </authorList>
    </citation>
    <scope>NUCLEOTIDE SEQUENCE [LARGE SCALE GENOMIC DNA]</scope>
    <source>
        <strain evidence="10 11">22506_14_FS</strain>
    </source>
</reference>
<dbReference type="InterPro" id="IPR008969">
    <property type="entry name" value="CarboxyPept-like_regulatory"/>
</dbReference>
<keyword evidence="4 6" id="KW-0720">Serine protease</keyword>
<dbReference type="Proteomes" id="UP000447833">
    <property type="component" value="Unassembled WGS sequence"/>
</dbReference>
<dbReference type="InterPro" id="IPR013320">
    <property type="entry name" value="ConA-like_dom_sf"/>
</dbReference>
<feature type="region of interest" description="Disordered" evidence="7">
    <location>
        <begin position="765"/>
        <end position="787"/>
    </location>
</feature>
<dbReference type="Gene3D" id="2.60.40.10">
    <property type="entry name" value="Immunoglobulins"/>
    <property type="match status" value="2"/>
</dbReference>
<dbReference type="InterPro" id="IPR051048">
    <property type="entry name" value="Peptidase_S8/S53_subtilisin"/>
</dbReference>
<dbReference type="Gene3D" id="3.40.50.200">
    <property type="entry name" value="Peptidase S8/S53 domain"/>
    <property type="match status" value="1"/>
</dbReference>
<dbReference type="NCBIfam" id="NF038128">
    <property type="entry name" value="choice_anch_J"/>
    <property type="match status" value="1"/>
</dbReference>
<dbReference type="PANTHER" id="PTHR43399:SF4">
    <property type="entry name" value="CELL WALL-ASSOCIATED PROTEASE"/>
    <property type="match status" value="1"/>
</dbReference>
<dbReference type="InterPro" id="IPR036852">
    <property type="entry name" value="Peptidase_S8/S53_dom_sf"/>
</dbReference>
<dbReference type="InterPro" id="IPR013783">
    <property type="entry name" value="Ig-like_fold"/>
</dbReference>
<feature type="active site" description="Charge relay system" evidence="5 6">
    <location>
        <position position="236"/>
    </location>
</feature>
<dbReference type="InterPro" id="IPR000209">
    <property type="entry name" value="Peptidase_S8/S53_dom"/>
</dbReference>
<evidence type="ECO:0000256" key="1">
    <source>
        <dbReference type="ARBA" id="ARBA00011073"/>
    </source>
</evidence>
<dbReference type="GO" id="GO:0006508">
    <property type="term" value="P:proteolysis"/>
    <property type="evidence" value="ECO:0007669"/>
    <property type="project" value="UniProtKB-KW"/>
</dbReference>
<dbReference type="Gene3D" id="2.60.40.1120">
    <property type="entry name" value="Carboxypeptidase-like, regulatory domain"/>
    <property type="match status" value="2"/>
</dbReference>
<sequence length="1403" mass="152778">MQANAKSDSSVSMNDEVKRIDQKVSKAFEKNEKVTFLIKFAEQADTTKVAKEAEEKAKKNNLTSFQAEITKRSAVVNALRATSIETQQSVSTYLEQQEKKGNAEDIKSFYIVNGMAVTATKKVMNQLASFPEVDKILPNEIRKIQPIPDKTKTKAKTTADTNSIEWNIDRVGAPEVWDMGIDGAGTVIANIDTGVQWDHPALMEQYRGYSSEGVDHEFNWFDAVSGEAAPYDDIAHGTHTMGTMVGAEPDGSNEIGVAPGAKWIAVKAFSEDGGTDIDLLEAGEWIIAPKDAEGNPHPEKAPDVVNNSWGGGPGLDEWYRPMVQNWRNADIFPGFSAGNTTLFNPGGPESIATPANYPESFATGATDINDALGSFSLQGPSPYDEIKPDVSAPGVNIRSAVPGSSYEGGWNGTSMAGPHVSAVVALLRQADPSLTVDDIEDIFLNTVTPLTDDEFPDSPNNGYGYGLVNAFDAVSSVMSGLGTLEGEVMKEGSDEEEPTYQHDAPLEAYAQMDLPLTITATDNVSVTSVELEYAHNGEWTSTEATRVDGNYLSGSYQAIIPDDAVSEPSVSYRFKIEDYGGHVVTTDEYQVEIISGISTGYETDFESEPAGWMSWGENNSWEWGTPTVGPEAYSGEKVYGTNLDGAYDNSANMTLMMPPIDLPEGEAYLQFNQWYELERNYDYGHLFVSTDQENWEALAEYNNLSDEWVSEEVDLSAYENQRIYLAFHVETDGSVMKQGWYIDDVSLSAEPMEVAAKKKSAKVSIQPDEKSASAKAKEKVNPDKLKPSPLLDVVNPVQEKPSPTPQALPLQAEVSILETGRSTTTNLEDGSYSMTHAAGDYTAIAEAYGYQSETQEVTIVDDEVTEADFTLEAIPEGEIEGTVKNSETGEPIQDATVLLVEDAAIAPVQTDEEGHYSVTGYEGDYTLKVLASGYYSETFNVTVEANETVVQNAELSPFIGYAGEIGYDDGTAENARAFYDAGNGWAVKMSLAEGQERALVTGGLFRFWNTEWPNPGGTNFKVEIHDASGPDGAPGKKLAGPIDATALRNGEWTMVDLSDQGVIVEGDFYLTYIQADANPNAPGLATDEDGEYVDRSWQYVSGAWSKAPEEEGNYMIRAVVDYELTAPMITSPKDGSYTNKNSIEVEGETAPMTDVHVMKNGEEEAVTTSNEEGHFTTEIQLSDGENQLTARASTDRGMTGESDAVMVTLDQTKPELTITSPKDDWKTNKGSVTVKGDIHDENLAWVKVNGTKAKVEDGVFSHRMLLEQGENIIKVVAKDKAGNKTKKSINVYSQQEELVINQLKPDQNKDLQAGESVKIEFDSAPGIKATFSIRMPLVNPTMMPSSMTEFPMMEVSEGHYVGYWTATSNVVAEGAEIEVKVKDSFGNETRKAAEGLLNINTEE</sequence>
<dbReference type="Pfam" id="PF13620">
    <property type="entry name" value="CarboxypepD_reg"/>
    <property type="match status" value="1"/>
</dbReference>
<dbReference type="Gene3D" id="2.60.120.200">
    <property type="match status" value="1"/>
</dbReference>
<dbReference type="FunFam" id="3.40.50.200:FF:000043">
    <property type="entry name" value="Peptidase S8"/>
    <property type="match status" value="1"/>
</dbReference>
<name>A0A845EXL5_9BACL</name>
<dbReference type="EMBL" id="WMEY01000002">
    <property type="protein sequence ID" value="MYL63277.1"/>
    <property type="molecule type" value="Genomic_DNA"/>
</dbReference>
<dbReference type="SUPFAM" id="SSF49464">
    <property type="entry name" value="Carboxypeptidase regulatory domain-like"/>
    <property type="match status" value="2"/>
</dbReference>
<dbReference type="Pfam" id="PF00082">
    <property type="entry name" value="Peptidase_S8"/>
    <property type="match status" value="1"/>
</dbReference>
<feature type="domain" description="Inhibitor I9" evidence="9">
    <location>
        <begin position="85"/>
        <end position="144"/>
    </location>
</feature>
<evidence type="ECO:0000256" key="4">
    <source>
        <dbReference type="ARBA" id="ARBA00022825"/>
    </source>
</evidence>
<comment type="caution">
    <text evidence="10">The sequence shown here is derived from an EMBL/GenBank/DDBJ whole genome shotgun (WGS) entry which is preliminary data.</text>
</comment>
<dbReference type="Pfam" id="PF05922">
    <property type="entry name" value="Inhibitor_I9"/>
    <property type="match status" value="1"/>
</dbReference>
<dbReference type="InterPro" id="IPR010259">
    <property type="entry name" value="S8pro/Inhibitor_I9"/>
</dbReference>
<proteinExistence type="inferred from homology"/>
<keyword evidence="3 6" id="KW-0378">Hydrolase</keyword>
<organism evidence="10 11">
    <name type="scientific">Guptibacillus hwajinpoensis</name>
    <dbReference type="NCBI Taxonomy" id="208199"/>
    <lineage>
        <taxon>Bacteria</taxon>
        <taxon>Bacillati</taxon>
        <taxon>Bacillota</taxon>
        <taxon>Bacilli</taxon>
        <taxon>Bacillales</taxon>
        <taxon>Guptibacillaceae</taxon>
        <taxon>Guptibacillus</taxon>
    </lineage>
</organism>